<feature type="binding site" evidence="6">
    <location>
        <position position="232"/>
    </location>
    <ligand>
        <name>a divalent metal cation</name>
        <dbReference type="ChEBI" id="CHEBI:60240"/>
        <label>1</label>
    </ligand>
</feature>
<reference evidence="9 10" key="1">
    <citation type="submission" date="2024-06" db="EMBL/GenBank/DDBJ databases">
        <title>Genomic Encyclopedia of Type Strains, Phase IV (KMG-IV): sequencing the most valuable type-strain genomes for metagenomic binning, comparative biology and taxonomic classification.</title>
        <authorList>
            <person name="Goeker M."/>
        </authorList>
    </citation>
    <scope>NUCLEOTIDE SEQUENCE [LARGE SCALE GENOMIC DNA]</scope>
    <source>
        <strain evidence="9 10">DSM 21460</strain>
    </source>
</reference>
<dbReference type="PANTHER" id="PTHR43330:SF17">
    <property type="entry name" value="METHIONINE AMINOPEPTIDASE"/>
    <property type="match status" value="1"/>
</dbReference>
<dbReference type="GO" id="GO:0004239">
    <property type="term" value="F:initiator methionyl aminopeptidase activity"/>
    <property type="evidence" value="ECO:0007669"/>
    <property type="project" value="UniProtKB-EC"/>
</dbReference>
<protein>
    <recommendedName>
        <fullName evidence="6 7">Methionine aminopeptidase</fullName>
        <shortName evidence="6">MAP</shortName>
        <shortName evidence="6">MetAP</shortName>
        <ecNumber evidence="6 7">3.4.11.18</ecNumber>
    </recommendedName>
    <alternativeName>
        <fullName evidence="6">Peptidase M</fullName>
    </alternativeName>
</protein>
<dbReference type="NCBIfam" id="TIGR00500">
    <property type="entry name" value="met_pdase_I"/>
    <property type="match status" value="1"/>
</dbReference>
<dbReference type="HAMAP" id="MF_01974">
    <property type="entry name" value="MetAP_1"/>
    <property type="match status" value="1"/>
</dbReference>
<comment type="cofactor">
    <cofactor evidence="6">
        <name>Co(2+)</name>
        <dbReference type="ChEBI" id="CHEBI:48828"/>
    </cofactor>
    <cofactor evidence="6">
        <name>Zn(2+)</name>
        <dbReference type="ChEBI" id="CHEBI:29105"/>
    </cofactor>
    <cofactor evidence="6">
        <name>Mn(2+)</name>
        <dbReference type="ChEBI" id="CHEBI:29035"/>
    </cofactor>
    <cofactor evidence="6">
        <name>Fe(2+)</name>
        <dbReference type="ChEBI" id="CHEBI:29033"/>
    </cofactor>
    <text evidence="6">Binds 2 divalent metal cations per subunit. Has a high-affinity and a low affinity metal-binding site. The true nature of the physiological cofactor is under debate. The enzyme is active with cobalt, zinc, manganese or divalent iron ions. Most likely, methionine aminopeptidases function as mononuclear Fe(2+)-metalloproteases under physiological conditions, and the catalytically relevant metal-binding site has been assigned to the histidine-containing high-affinity site.</text>
</comment>
<gene>
    <name evidence="6" type="primary">map</name>
    <name evidence="9" type="ORF">ABID14_001041</name>
</gene>
<dbReference type="Gene3D" id="3.90.230.10">
    <property type="entry name" value="Creatinase/methionine aminopeptidase superfamily"/>
    <property type="match status" value="1"/>
</dbReference>
<feature type="binding site" evidence="6">
    <location>
        <position position="77"/>
    </location>
    <ligand>
        <name>substrate</name>
    </ligand>
</feature>
<feature type="binding site" evidence="6">
    <location>
        <position position="105"/>
    </location>
    <ligand>
        <name>a divalent metal cation</name>
        <dbReference type="ChEBI" id="CHEBI:60240"/>
        <label>2</label>
        <note>catalytic</note>
    </ligand>
</feature>
<dbReference type="CDD" id="cd01086">
    <property type="entry name" value="MetAP1"/>
    <property type="match status" value="1"/>
</dbReference>
<evidence type="ECO:0000313" key="10">
    <source>
        <dbReference type="Proteomes" id="UP001549162"/>
    </source>
</evidence>
<evidence type="ECO:0000313" key="9">
    <source>
        <dbReference type="EMBL" id="MET3617412.1"/>
    </source>
</evidence>
<dbReference type="EC" id="3.4.11.18" evidence="6 7"/>
<evidence type="ECO:0000256" key="1">
    <source>
        <dbReference type="ARBA" id="ARBA00002521"/>
    </source>
</evidence>
<dbReference type="Pfam" id="PF00557">
    <property type="entry name" value="Peptidase_M24"/>
    <property type="match status" value="1"/>
</dbReference>
<comment type="caution">
    <text evidence="9">The sequence shown here is derived from an EMBL/GenBank/DDBJ whole genome shotgun (WGS) entry which is preliminary data.</text>
</comment>
<dbReference type="PROSITE" id="PS00680">
    <property type="entry name" value="MAP_1"/>
    <property type="match status" value="1"/>
</dbReference>
<sequence length="251" mass="28054">MIIIKTEDEIRKMQESGKILAAVHHELRNFIKPGVKTIEIDKFVEKFLLKHNATPEQKGYEGFPYSICASVNDEICHGFPGEYVLKDGDIITVDMVVNYNDWLADSAWSYEVGDVSDDAKNLLKITRESMYKGIEKAVLGNRLGDISHAVQEHAESNGYSVVREFVGHGIGREMHEDPQVLHYGKAGRGVRLQEGMVFTVEPMINMGKKELKIDSNGWTARTLDGSLSAQYEHQIAITSNGPIIITDQGDC</sequence>
<proteinExistence type="inferred from homology"/>
<dbReference type="InterPro" id="IPR002467">
    <property type="entry name" value="Pept_M24A_MAP1"/>
</dbReference>
<evidence type="ECO:0000256" key="4">
    <source>
        <dbReference type="ARBA" id="ARBA00022723"/>
    </source>
</evidence>
<keyword evidence="2 6" id="KW-0031">Aminopeptidase</keyword>
<name>A0ABV2J9G2_9FIRM</name>
<feature type="binding site" evidence="6">
    <location>
        <position position="94"/>
    </location>
    <ligand>
        <name>a divalent metal cation</name>
        <dbReference type="ChEBI" id="CHEBI:60240"/>
        <label>1</label>
    </ligand>
</feature>
<accession>A0ABV2J9G2</accession>
<dbReference type="InterPro" id="IPR000994">
    <property type="entry name" value="Pept_M24"/>
</dbReference>
<evidence type="ECO:0000259" key="8">
    <source>
        <dbReference type="Pfam" id="PF00557"/>
    </source>
</evidence>
<feature type="binding site" evidence="6">
    <location>
        <position position="232"/>
    </location>
    <ligand>
        <name>a divalent metal cation</name>
        <dbReference type="ChEBI" id="CHEBI:60240"/>
        <label>2</label>
        <note>catalytic</note>
    </ligand>
</feature>
<evidence type="ECO:0000256" key="6">
    <source>
        <dbReference type="HAMAP-Rule" id="MF_01974"/>
    </source>
</evidence>
<evidence type="ECO:0000256" key="3">
    <source>
        <dbReference type="ARBA" id="ARBA00022670"/>
    </source>
</evidence>
<evidence type="ECO:0000256" key="5">
    <source>
        <dbReference type="ARBA" id="ARBA00022801"/>
    </source>
</evidence>
<feature type="binding site" evidence="6">
    <location>
        <position position="105"/>
    </location>
    <ligand>
        <name>a divalent metal cation</name>
        <dbReference type="ChEBI" id="CHEBI:60240"/>
        <label>1</label>
    </ligand>
</feature>
<organism evidence="9 10">
    <name type="scientific">Peptoniphilus olsenii</name>
    <dbReference type="NCBI Taxonomy" id="411570"/>
    <lineage>
        <taxon>Bacteria</taxon>
        <taxon>Bacillati</taxon>
        <taxon>Bacillota</taxon>
        <taxon>Tissierellia</taxon>
        <taxon>Tissierellales</taxon>
        <taxon>Peptoniphilaceae</taxon>
        <taxon>Peptoniphilus</taxon>
    </lineage>
</organism>
<comment type="similarity">
    <text evidence="6">Belongs to the peptidase M24A family. Methionine aminopeptidase type 1 subfamily.</text>
</comment>
<feature type="binding site" evidence="6">
    <location>
        <position position="175"/>
    </location>
    <ligand>
        <name>substrate</name>
    </ligand>
</feature>
<feature type="binding site" evidence="6">
    <location>
        <position position="201"/>
    </location>
    <ligand>
        <name>a divalent metal cation</name>
        <dbReference type="ChEBI" id="CHEBI:60240"/>
        <label>2</label>
        <note>catalytic</note>
    </ligand>
</feature>
<dbReference type="SUPFAM" id="SSF55920">
    <property type="entry name" value="Creatinase/aminopeptidase"/>
    <property type="match status" value="1"/>
</dbReference>
<keyword evidence="10" id="KW-1185">Reference proteome</keyword>
<dbReference type="InterPro" id="IPR036005">
    <property type="entry name" value="Creatinase/aminopeptidase-like"/>
</dbReference>
<comment type="catalytic activity">
    <reaction evidence="6 7">
        <text>Release of N-terminal amino acids, preferentially methionine, from peptides and arylamides.</text>
        <dbReference type="EC" id="3.4.11.18"/>
    </reaction>
</comment>
<feature type="domain" description="Peptidase M24" evidence="8">
    <location>
        <begin position="12"/>
        <end position="238"/>
    </location>
</feature>
<dbReference type="RefSeq" id="WP_354367834.1">
    <property type="nucleotide sequence ID" value="NZ_JBEPMA010000004.1"/>
</dbReference>
<keyword evidence="5 6" id="KW-0378">Hydrolase</keyword>
<keyword evidence="3 6" id="KW-0645">Protease</keyword>
<comment type="function">
    <text evidence="1 6">Removes the N-terminal methionine from nascent proteins. The N-terminal methionine is often cleaved when the second residue in the primary sequence is small and uncharged (Met-Ala-, Cys, Gly, Pro, Ser, Thr, or Val). Requires deformylation of the N(alpha)-formylated initiator methionine before it can be hydrolyzed.</text>
</comment>
<evidence type="ECO:0000256" key="2">
    <source>
        <dbReference type="ARBA" id="ARBA00022438"/>
    </source>
</evidence>
<comment type="subunit">
    <text evidence="6">Monomer.</text>
</comment>
<keyword evidence="4 6" id="KW-0479">Metal-binding</keyword>
<dbReference type="InterPro" id="IPR001714">
    <property type="entry name" value="Pept_M24_MAP"/>
</dbReference>
<dbReference type="Proteomes" id="UP001549162">
    <property type="component" value="Unassembled WGS sequence"/>
</dbReference>
<dbReference type="PANTHER" id="PTHR43330">
    <property type="entry name" value="METHIONINE AMINOPEPTIDASE"/>
    <property type="match status" value="1"/>
</dbReference>
<dbReference type="PRINTS" id="PR00599">
    <property type="entry name" value="MAPEPTIDASE"/>
</dbReference>
<feature type="binding site" evidence="6">
    <location>
        <position position="168"/>
    </location>
    <ligand>
        <name>a divalent metal cation</name>
        <dbReference type="ChEBI" id="CHEBI:60240"/>
        <label>2</label>
        <note>catalytic</note>
    </ligand>
</feature>
<dbReference type="EMBL" id="JBEPMA010000004">
    <property type="protein sequence ID" value="MET3617412.1"/>
    <property type="molecule type" value="Genomic_DNA"/>
</dbReference>
<evidence type="ECO:0000256" key="7">
    <source>
        <dbReference type="RuleBase" id="RU003653"/>
    </source>
</evidence>